<evidence type="ECO:0000256" key="4">
    <source>
        <dbReference type="ARBA" id="ARBA00022960"/>
    </source>
</evidence>
<keyword evidence="6" id="KW-0961">Cell wall biogenesis/degradation</keyword>
<evidence type="ECO:0000256" key="2">
    <source>
        <dbReference type="ARBA" id="ARBA00022729"/>
    </source>
</evidence>
<evidence type="ECO:0000256" key="7">
    <source>
        <dbReference type="PIRSR" id="PIRSR618044-1"/>
    </source>
</evidence>
<keyword evidence="3" id="KW-0378">Hydrolase</keyword>
<keyword evidence="13" id="KW-0645">Protease</keyword>
<feature type="binding site" evidence="8">
    <location>
        <position position="220"/>
    </location>
    <ligand>
        <name>substrate</name>
    </ligand>
</feature>
<comment type="similarity">
    <text evidence="1 9">Belongs to the peptidase S11 family.</text>
</comment>
<keyword evidence="14" id="KW-1185">Reference proteome</keyword>
<dbReference type="PANTHER" id="PTHR21581:SF6">
    <property type="entry name" value="TRAFFICKING PROTEIN PARTICLE COMPLEX SUBUNIT 12"/>
    <property type="match status" value="1"/>
</dbReference>
<dbReference type="GO" id="GO:0009002">
    <property type="term" value="F:serine-type D-Ala-D-Ala carboxypeptidase activity"/>
    <property type="evidence" value="ECO:0007669"/>
    <property type="project" value="InterPro"/>
</dbReference>
<reference evidence="13 14" key="1">
    <citation type="submission" date="2018-05" db="EMBL/GenBank/DDBJ databases">
        <title>Genomic Encyclopedia of Type Strains, Phase IV (KMG-IV): sequencing the most valuable type-strain genomes for metagenomic binning, comparative biology and taxonomic classification.</title>
        <authorList>
            <person name="Goeker M."/>
        </authorList>
    </citation>
    <scope>NUCLEOTIDE SEQUENCE [LARGE SCALE GENOMIC DNA]</scope>
    <source>
        <strain evidence="13 14">DSM 6462</strain>
    </source>
</reference>
<dbReference type="Proteomes" id="UP000248021">
    <property type="component" value="Unassembled WGS sequence"/>
</dbReference>
<dbReference type="InterPro" id="IPR012338">
    <property type="entry name" value="Beta-lactam/transpept-like"/>
</dbReference>
<organism evidence="13 14">
    <name type="scientific">Chelatococcus asaccharovorans</name>
    <dbReference type="NCBI Taxonomy" id="28210"/>
    <lineage>
        <taxon>Bacteria</taxon>
        <taxon>Pseudomonadati</taxon>
        <taxon>Pseudomonadota</taxon>
        <taxon>Alphaproteobacteria</taxon>
        <taxon>Hyphomicrobiales</taxon>
        <taxon>Chelatococcaceae</taxon>
        <taxon>Chelatococcus</taxon>
    </lineage>
</organism>
<evidence type="ECO:0000256" key="11">
    <source>
        <dbReference type="SAM" id="SignalP"/>
    </source>
</evidence>
<keyword evidence="13" id="KW-0121">Carboxypeptidase</keyword>
<dbReference type="GO" id="GO:0008360">
    <property type="term" value="P:regulation of cell shape"/>
    <property type="evidence" value="ECO:0007669"/>
    <property type="project" value="UniProtKB-KW"/>
</dbReference>
<dbReference type="GO" id="GO:0071555">
    <property type="term" value="P:cell wall organization"/>
    <property type="evidence" value="ECO:0007669"/>
    <property type="project" value="UniProtKB-KW"/>
</dbReference>
<dbReference type="AlphaFoldDB" id="A0A2V3UJ50"/>
<evidence type="ECO:0000313" key="14">
    <source>
        <dbReference type="Proteomes" id="UP000248021"/>
    </source>
</evidence>
<evidence type="ECO:0000256" key="10">
    <source>
        <dbReference type="SAM" id="MobiDB-lite"/>
    </source>
</evidence>
<keyword evidence="2 11" id="KW-0732">Signal</keyword>
<keyword evidence="4" id="KW-0133">Cell shape</keyword>
<name>A0A2V3UJ50_9HYPH</name>
<keyword evidence="5" id="KW-0573">Peptidoglycan synthesis</keyword>
<feature type="signal peptide" evidence="11">
    <location>
        <begin position="1"/>
        <end position="31"/>
    </location>
</feature>
<evidence type="ECO:0000256" key="1">
    <source>
        <dbReference type="ARBA" id="ARBA00007164"/>
    </source>
</evidence>
<feature type="compositionally biased region" description="Low complexity" evidence="10">
    <location>
        <begin position="414"/>
        <end position="423"/>
    </location>
</feature>
<evidence type="ECO:0000256" key="5">
    <source>
        <dbReference type="ARBA" id="ARBA00022984"/>
    </source>
</evidence>
<gene>
    <name evidence="13" type="ORF">C7450_105367</name>
</gene>
<feature type="chain" id="PRO_5016146240" evidence="11">
    <location>
        <begin position="32"/>
        <end position="491"/>
    </location>
</feature>
<proteinExistence type="inferred from homology"/>
<evidence type="ECO:0000313" key="13">
    <source>
        <dbReference type="EMBL" id="PXW59018.1"/>
    </source>
</evidence>
<feature type="compositionally biased region" description="Low complexity" evidence="10">
    <location>
        <begin position="445"/>
        <end position="477"/>
    </location>
</feature>
<dbReference type="Pfam" id="PF00768">
    <property type="entry name" value="Peptidase_S11"/>
    <property type="match status" value="1"/>
</dbReference>
<sequence>MTNVISRWAVAPFVAAAAVGFSIASIVPASANPTLVVDVASGRVLKSTQASDLWYPASLTKLMTTYLVFQEIKAGRLALDTPLKVSARAAAEKPSKIGVKPGTEVTVDNALKMMLVKSANDIAVVLAEGVSGSVEAFVARMNATAQSIGMYDSYFANPNGMPDDRARTSARDLAVLARSLIVDFSPYRGYFEIGSIQLGKRTFQNTNGLVGRYPGSTGMKTGFICASGFNVVATAQQGNRELLTVVLGAPSAVQRTIQAAELFDAGFAQWGGGGPTVDSLPRASQAAPANLYDEVCGKNRGAYLVDDDNAAPVSASAGDGGSLANFFASGQRVNGAAAVRGSSPNRLGPREKFVPLAVFIGRTPGAEPDPTAVAETVKPKSAKASRQAAKTDVTGKTNAAGRKQIEISRSGKGAPAAQATAFAPVEQPSGSASGVLQKAIKPAKKPASADKATAAKATGGKATAVKAAPAPRPVAKGNAKPKPLSLTPGKD</sequence>
<dbReference type="InterPro" id="IPR018044">
    <property type="entry name" value="Peptidase_S11"/>
</dbReference>
<evidence type="ECO:0000256" key="8">
    <source>
        <dbReference type="PIRSR" id="PIRSR618044-2"/>
    </source>
</evidence>
<protein>
    <submittedName>
        <fullName evidence="13">D-alanyl-D-alanine carboxypeptidase</fullName>
    </submittedName>
</protein>
<dbReference type="OrthoDB" id="5291989at2"/>
<feature type="active site" description="Acyl-ester intermediate" evidence="7">
    <location>
        <position position="58"/>
    </location>
</feature>
<feature type="active site" evidence="7">
    <location>
        <position position="118"/>
    </location>
</feature>
<dbReference type="SUPFAM" id="SSF56601">
    <property type="entry name" value="beta-lactamase/transpeptidase-like"/>
    <property type="match status" value="1"/>
</dbReference>
<evidence type="ECO:0000256" key="6">
    <source>
        <dbReference type="ARBA" id="ARBA00023316"/>
    </source>
</evidence>
<dbReference type="PANTHER" id="PTHR21581">
    <property type="entry name" value="D-ALANYL-D-ALANINE CARBOXYPEPTIDASE"/>
    <property type="match status" value="1"/>
</dbReference>
<accession>A0A2V3UJ50</accession>
<dbReference type="GO" id="GO:0009252">
    <property type="term" value="P:peptidoglycan biosynthetic process"/>
    <property type="evidence" value="ECO:0007669"/>
    <property type="project" value="UniProtKB-KW"/>
</dbReference>
<dbReference type="PRINTS" id="PR00725">
    <property type="entry name" value="DADACBPTASE1"/>
</dbReference>
<evidence type="ECO:0000259" key="12">
    <source>
        <dbReference type="Pfam" id="PF00768"/>
    </source>
</evidence>
<evidence type="ECO:0000256" key="3">
    <source>
        <dbReference type="ARBA" id="ARBA00022801"/>
    </source>
</evidence>
<comment type="caution">
    <text evidence="13">The sequence shown here is derived from an EMBL/GenBank/DDBJ whole genome shotgun (WGS) entry which is preliminary data.</text>
</comment>
<feature type="domain" description="Peptidase S11 D-alanyl-D-alanine carboxypeptidase A N-terminal" evidence="12">
    <location>
        <begin position="30"/>
        <end position="250"/>
    </location>
</feature>
<dbReference type="EMBL" id="QJJK01000005">
    <property type="protein sequence ID" value="PXW59018.1"/>
    <property type="molecule type" value="Genomic_DNA"/>
</dbReference>
<feature type="region of interest" description="Disordered" evidence="10">
    <location>
        <begin position="364"/>
        <end position="491"/>
    </location>
</feature>
<dbReference type="GO" id="GO:0006508">
    <property type="term" value="P:proteolysis"/>
    <property type="evidence" value="ECO:0007669"/>
    <property type="project" value="InterPro"/>
</dbReference>
<dbReference type="RefSeq" id="WP_110375057.1">
    <property type="nucleotide sequence ID" value="NZ_JAHBRY010000001.1"/>
</dbReference>
<feature type="active site" description="Proton acceptor" evidence="7">
    <location>
        <position position="61"/>
    </location>
</feature>
<dbReference type="InterPro" id="IPR001967">
    <property type="entry name" value="Peptidase_S11_N"/>
</dbReference>
<dbReference type="Gene3D" id="3.40.710.10">
    <property type="entry name" value="DD-peptidase/beta-lactamase superfamily"/>
    <property type="match status" value="1"/>
</dbReference>
<evidence type="ECO:0000256" key="9">
    <source>
        <dbReference type="RuleBase" id="RU004016"/>
    </source>
</evidence>